<gene>
    <name evidence="2" type="ORF">ACN42_g4602</name>
</gene>
<dbReference type="AlphaFoldDB" id="A0A117NPJ0"/>
<dbReference type="EMBL" id="LLXE01000098">
    <property type="protein sequence ID" value="KUM62527.1"/>
    <property type="molecule type" value="Genomic_DNA"/>
</dbReference>
<evidence type="ECO:0000313" key="3">
    <source>
        <dbReference type="Proteomes" id="UP000055045"/>
    </source>
</evidence>
<name>A0A117NPJ0_PENFR</name>
<evidence type="ECO:0000256" key="1">
    <source>
        <dbReference type="SAM" id="Phobius"/>
    </source>
</evidence>
<evidence type="ECO:0000313" key="2">
    <source>
        <dbReference type="EMBL" id="KUM62527.1"/>
    </source>
</evidence>
<dbReference type="Proteomes" id="UP000055045">
    <property type="component" value="Unassembled WGS sequence"/>
</dbReference>
<keyword evidence="1" id="KW-0812">Transmembrane</keyword>
<comment type="caution">
    <text evidence="2">The sequence shown here is derived from an EMBL/GenBank/DDBJ whole genome shotgun (WGS) entry which is preliminary data.</text>
</comment>
<keyword evidence="3" id="KW-1185">Reference proteome</keyword>
<accession>A0A117NPJ0</accession>
<feature type="transmembrane region" description="Helical" evidence="1">
    <location>
        <begin position="43"/>
        <end position="64"/>
    </location>
</feature>
<feature type="transmembrane region" description="Helical" evidence="1">
    <location>
        <begin position="76"/>
        <end position="98"/>
    </location>
</feature>
<sequence length="120" mass="13293">MTATFNPSVLLQSIVSQFSVSSQSVLSQFSAKFSAKFSNHNNYIKIAIEFTLSICVGLFLTIAWARTHIIPRPSPLYLALRIVLAITVTGAAFGFWPIGLSWYVINPKPGQHLHIVTMKL</sequence>
<keyword evidence="1" id="KW-1133">Transmembrane helix</keyword>
<organism evidence="2 3">
    <name type="scientific">Penicillium freii</name>
    <dbReference type="NCBI Taxonomy" id="48697"/>
    <lineage>
        <taxon>Eukaryota</taxon>
        <taxon>Fungi</taxon>
        <taxon>Dikarya</taxon>
        <taxon>Ascomycota</taxon>
        <taxon>Pezizomycotina</taxon>
        <taxon>Eurotiomycetes</taxon>
        <taxon>Eurotiomycetidae</taxon>
        <taxon>Eurotiales</taxon>
        <taxon>Aspergillaceae</taxon>
        <taxon>Penicillium</taxon>
    </lineage>
</organism>
<keyword evidence="1" id="KW-0472">Membrane</keyword>
<protein>
    <submittedName>
        <fullName evidence="2">Uncharacterized protein</fullName>
    </submittedName>
</protein>
<proteinExistence type="predicted"/>
<reference evidence="2 3" key="1">
    <citation type="submission" date="2015-10" db="EMBL/GenBank/DDBJ databases">
        <title>Genome sequencing of Penicillium freii.</title>
        <authorList>
            <person name="Nguyen H.D."/>
            <person name="Visagie C.M."/>
            <person name="Seifert K.A."/>
        </authorList>
    </citation>
    <scope>NUCLEOTIDE SEQUENCE [LARGE SCALE GENOMIC DNA]</scope>
    <source>
        <strain evidence="2 3">DAOM 242723</strain>
    </source>
</reference>